<dbReference type="Proteomes" id="UP000243518">
    <property type="component" value="Unassembled WGS sequence"/>
</dbReference>
<comment type="similarity">
    <text evidence="4">Belongs to the cyclic nucleotide phosphodiesterase class-III family.</text>
</comment>
<dbReference type="InterPro" id="IPR026575">
    <property type="entry name" value="GpdQ/CpdA-like"/>
</dbReference>
<gene>
    <name evidence="6" type="ORF">SAMN05216586_101301</name>
</gene>
<dbReference type="CDD" id="cd07402">
    <property type="entry name" value="MPP_GpdQ"/>
    <property type="match status" value="1"/>
</dbReference>
<evidence type="ECO:0000256" key="3">
    <source>
        <dbReference type="ARBA" id="ARBA00023004"/>
    </source>
</evidence>
<evidence type="ECO:0000256" key="2">
    <source>
        <dbReference type="ARBA" id="ARBA00022801"/>
    </source>
</evidence>
<evidence type="ECO:0000256" key="1">
    <source>
        <dbReference type="ARBA" id="ARBA00022723"/>
    </source>
</evidence>
<evidence type="ECO:0000313" key="6">
    <source>
        <dbReference type="EMBL" id="SEF53274.1"/>
    </source>
</evidence>
<dbReference type="Gene3D" id="3.60.21.10">
    <property type="match status" value="1"/>
</dbReference>
<accession>A0AAQ1G467</accession>
<keyword evidence="2" id="KW-0378">Hydrolase</keyword>
<evidence type="ECO:0000259" key="5">
    <source>
        <dbReference type="Pfam" id="PF00149"/>
    </source>
</evidence>
<dbReference type="Pfam" id="PF00149">
    <property type="entry name" value="Metallophos"/>
    <property type="match status" value="1"/>
</dbReference>
<organism evidence="6 7">
    <name type="scientific">Halopseudomonas aestusnigri</name>
    <dbReference type="NCBI Taxonomy" id="857252"/>
    <lineage>
        <taxon>Bacteria</taxon>
        <taxon>Pseudomonadati</taxon>
        <taxon>Pseudomonadota</taxon>
        <taxon>Gammaproteobacteria</taxon>
        <taxon>Pseudomonadales</taxon>
        <taxon>Pseudomonadaceae</taxon>
        <taxon>Halopseudomonas</taxon>
    </lineage>
</organism>
<dbReference type="InterPro" id="IPR029052">
    <property type="entry name" value="Metallo-depent_PP-like"/>
</dbReference>
<dbReference type="InterPro" id="IPR050884">
    <property type="entry name" value="CNP_phosphodiesterase-III"/>
</dbReference>
<protein>
    <submittedName>
        <fullName evidence="6">Icc protein</fullName>
    </submittedName>
</protein>
<keyword evidence="7" id="KW-1185">Reference proteome</keyword>
<comment type="caution">
    <text evidence="6">The sequence shown here is derived from an EMBL/GenBank/DDBJ whole genome shotgun (WGS) entry which is preliminary data.</text>
</comment>
<name>A0AAQ1G467_9GAMM</name>
<evidence type="ECO:0000313" key="7">
    <source>
        <dbReference type="Proteomes" id="UP000243518"/>
    </source>
</evidence>
<sequence length="266" mass="29058">MSLGADFVCVVQLTDSHLFADAGADLLGLDTHASLNAVIDMVLEQTPEMDLVLATGDITQDGSEDAYRRFIAASQRLPAPCYWIPGNHDDAELMAEVGKPLGLSRPWVDLGNWRIVLLDTSISGAVPGRLAASQLQIVDDALASAEERHVMVCLHHQPVDIGSDWMAPIGLLNPQDLLGRIQHRPEVKVVLWGHIHQQFDQQLGHLRLLATPSTCVQFAAGSSDFATDTLAPGYRWLRLYDDGRIETAVRRLPEGLFLPEPGAVGY</sequence>
<reference evidence="6 7" key="1">
    <citation type="submission" date="2016-10" db="EMBL/GenBank/DDBJ databases">
        <authorList>
            <person name="Varghese N."/>
            <person name="Submissions S."/>
        </authorList>
    </citation>
    <scope>NUCLEOTIDE SEQUENCE [LARGE SCALE GENOMIC DNA]</scope>
    <source>
        <strain evidence="6 7">CECT 8317</strain>
    </source>
</reference>
<evidence type="ECO:0000256" key="4">
    <source>
        <dbReference type="ARBA" id="ARBA00025742"/>
    </source>
</evidence>
<keyword evidence="1" id="KW-0479">Metal-binding</keyword>
<dbReference type="AlphaFoldDB" id="A0AAQ1G467"/>
<dbReference type="NCBIfam" id="NF008359">
    <property type="entry name" value="PRK11148.1"/>
    <property type="match status" value="1"/>
</dbReference>
<dbReference type="RefSeq" id="WP_088273419.1">
    <property type="nucleotide sequence ID" value="NZ_FNVE01000001.1"/>
</dbReference>
<dbReference type="GO" id="GO:0046872">
    <property type="term" value="F:metal ion binding"/>
    <property type="evidence" value="ECO:0007669"/>
    <property type="project" value="UniProtKB-KW"/>
</dbReference>
<dbReference type="GO" id="GO:0004112">
    <property type="term" value="F:cyclic-nucleotide phosphodiesterase activity"/>
    <property type="evidence" value="ECO:0007669"/>
    <property type="project" value="InterPro"/>
</dbReference>
<proteinExistence type="inferred from homology"/>
<feature type="domain" description="Calcineurin-like phosphoesterase" evidence="5">
    <location>
        <begin position="10"/>
        <end position="197"/>
    </location>
</feature>
<dbReference type="PANTHER" id="PTHR42988:SF2">
    <property type="entry name" value="CYCLIC NUCLEOTIDE PHOSPHODIESTERASE CBUA0032-RELATED"/>
    <property type="match status" value="1"/>
</dbReference>
<dbReference type="InterPro" id="IPR004843">
    <property type="entry name" value="Calcineurin-like_PHP"/>
</dbReference>
<dbReference type="PANTHER" id="PTHR42988">
    <property type="entry name" value="PHOSPHOHYDROLASE"/>
    <property type="match status" value="1"/>
</dbReference>
<keyword evidence="3" id="KW-0408">Iron</keyword>
<dbReference type="EMBL" id="FNVE01000001">
    <property type="protein sequence ID" value="SEF53274.1"/>
    <property type="molecule type" value="Genomic_DNA"/>
</dbReference>
<dbReference type="SUPFAM" id="SSF56300">
    <property type="entry name" value="Metallo-dependent phosphatases"/>
    <property type="match status" value="1"/>
</dbReference>